<name>S5MHJ2_9MOLU</name>
<organism evidence="2 3">
    <name type="scientific">Spiroplasma taiwanense CT-1</name>
    <dbReference type="NCBI Taxonomy" id="1276220"/>
    <lineage>
        <taxon>Bacteria</taxon>
        <taxon>Bacillati</taxon>
        <taxon>Mycoplasmatota</taxon>
        <taxon>Mollicutes</taxon>
        <taxon>Entomoplasmatales</taxon>
        <taxon>Spiroplasmataceae</taxon>
        <taxon>Spiroplasma</taxon>
    </lineage>
</organism>
<evidence type="ECO:0000256" key="1">
    <source>
        <dbReference type="SAM" id="Phobius"/>
    </source>
</evidence>
<keyword evidence="1" id="KW-0812">Transmembrane</keyword>
<accession>S5MHJ2</accession>
<dbReference type="PATRIC" id="fig|1276220.3.peg.720"/>
<keyword evidence="1" id="KW-1133">Transmembrane helix</keyword>
<dbReference type="AlphaFoldDB" id="S5MHJ2"/>
<dbReference type="RefSeq" id="WP_020834459.1">
    <property type="nucleotide sequence ID" value="NC_021846.1"/>
</dbReference>
<dbReference type="KEGG" id="stai:STAIW_v1c07060"/>
<sequence length="267" mass="33004">MKDFTEYQTFEKELLNFFKNKFFIFLKYDKFKKTYTSFWKLTKSKENFSLLRYLKNKTYNTLDVSIFVKIFNIFLNLYGIFFTKNISISYDYFNRIIYYFKLITKKFNFTNTEYLYFFSWIKSVFESFNLVQNEINSYRYQGHLFCMLQAIELLIKKIFVYKNQLDIWSEEFKISQKLIKTELAEIFEFNEIFKDFISKESIKVIYWILYLDKKKNGRDLRNSFMHGDINLLYNQVFLYIGWLRIVLFSLIEEIFFNIIKELQIIKK</sequence>
<reference evidence="2 3" key="1">
    <citation type="journal article" date="2013" name="Genome Biol. Evol.">
        <title>Comparison of metabolic capacities and inference of gene content evolution in mosquito-associated Spiroplasma diminutum and S. taiwanense.</title>
        <authorList>
            <person name="Lo W.S."/>
            <person name="Ku C."/>
            <person name="Chen L.L."/>
            <person name="Chang T.H."/>
            <person name="Kuo C.H."/>
        </authorList>
    </citation>
    <scope>NUCLEOTIDE SEQUENCE [LARGE SCALE GENOMIC DNA]</scope>
    <source>
        <strain evidence="2">CT-1</strain>
    </source>
</reference>
<evidence type="ECO:0000313" key="2">
    <source>
        <dbReference type="EMBL" id="AGR41320.1"/>
    </source>
</evidence>
<proteinExistence type="predicted"/>
<keyword evidence="3" id="KW-1185">Reference proteome</keyword>
<protein>
    <submittedName>
        <fullName evidence="2">Uncharacterized protein</fullName>
    </submittedName>
</protein>
<dbReference type="HOGENOM" id="CLU_1041737_0_0_14"/>
<evidence type="ECO:0000313" key="3">
    <source>
        <dbReference type="Proteomes" id="UP000014984"/>
    </source>
</evidence>
<dbReference type="Proteomes" id="UP000014984">
    <property type="component" value="Chromosome"/>
</dbReference>
<gene>
    <name evidence="2" type="ORF">STAIW_v1c07060</name>
</gene>
<keyword evidence="1" id="KW-0472">Membrane</keyword>
<dbReference type="EMBL" id="CP005074">
    <property type="protein sequence ID" value="AGR41320.1"/>
    <property type="molecule type" value="Genomic_DNA"/>
</dbReference>
<feature type="transmembrane region" description="Helical" evidence="1">
    <location>
        <begin position="236"/>
        <end position="259"/>
    </location>
</feature>